<dbReference type="PANTHER" id="PTHR22761">
    <property type="entry name" value="CHARGED MULTIVESICULAR BODY PROTEIN"/>
    <property type="match status" value="1"/>
</dbReference>
<dbReference type="InParanoid" id="D0MTE6"/>
<dbReference type="GeneID" id="9468858"/>
<dbReference type="eggNOG" id="KOG1655">
    <property type="taxonomic scope" value="Eukaryota"/>
</dbReference>
<dbReference type="FunCoup" id="D0MTE6">
    <property type="interactions" value="263"/>
</dbReference>
<dbReference type="GO" id="GO:0032511">
    <property type="term" value="P:late endosome to vacuole transport via multivesicular body sorting pathway"/>
    <property type="evidence" value="ECO:0007669"/>
    <property type="project" value="TreeGrafter"/>
</dbReference>
<dbReference type="InterPro" id="IPR005024">
    <property type="entry name" value="Snf7_fam"/>
</dbReference>
<feature type="region of interest" description="Disordered" evidence="4">
    <location>
        <begin position="192"/>
        <end position="223"/>
    </location>
</feature>
<evidence type="ECO:0000256" key="2">
    <source>
        <dbReference type="ARBA" id="ARBA00023054"/>
    </source>
</evidence>
<feature type="coiled-coil region" evidence="3">
    <location>
        <begin position="158"/>
        <end position="185"/>
    </location>
</feature>
<accession>D0MTE6</accession>
<dbReference type="VEuPathDB" id="FungiDB:PITG_01499"/>
<dbReference type="Pfam" id="PF03357">
    <property type="entry name" value="Snf7"/>
    <property type="match status" value="1"/>
</dbReference>
<evidence type="ECO:0000313" key="5">
    <source>
        <dbReference type="EMBL" id="EEY61243.1"/>
    </source>
</evidence>
<dbReference type="EMBL" id="DS028119">
    <property type="protein sequence ID" value="EEY61243.1"/>
    <property type="molecule type" value="Genomic_DNA"/>
</dbReference>
<dbReference type="HOGENOM" id="CLU_079409_1_0_1"/>
<evidence type="ECO:0000256" key="4">
    <source>
        <dbReference type="SAM" id="MobiDB-lite"/>
    </source>
</evidence>
<reference evidence="6" key="1">
    <citation type="journal article" date="2009" name="Nature">
        <title>Genome sequence and analysis of the Irish potato famine pathogen Phytophthora infestans.</title>
        <authorList>
            <consortium name="The Broad Institute Genome Sequencing Platform"/>
            <person name="Haas B.J."/>
            <person name="Kamoun S."/>
            <person name="Zody M.C."/>
            <person name="Jiang R.H."/>
            <person name="Handsaker R.E."/>
            <person name="Cano L.M."/>
            <person name="Grabherr M."/>
            <person name="Kodira C.D."/>
            <person name="Raffaele S."/>
            <person name="Torto-Alalibo T."/>
            <person name="Bozkurt T.O."/>
            <person name="Ah-Fong A.M."/>
            <person name="Alvarado L."/>
            <person name="Anderson V.L."/>
            <person name="Armstrong M.R."/>
            <person name="Avrova A."/>
            <person name="Baxter L."/>
            <person name="Beynon J."/>
            <person name="Boevink P.C."/>
            <person name="Bollmann S.R."/>
            <person name="Bos J.I."/>
            <person name="Bulone V."/>
            <person name="Cai G."/>
            <person name="Cakir C."/>
            <person name="Carrington J.C."/>
            <person name="Chawner M."/>
            <person name="Conti L."/>
            <person name="Costanzo S."/>
            <person name="Ewan R."/>
            <person name="Fahlgren N."/>
            <person name="Fischbach M.A."/>
            <person name="Fugelstad J."/>
            <person name="Gilroy E.M."/>
            <person name="Gnerre S."/>
            <person name="Green P.J."/>
            <person name="Grenville-Briggs L.J."/>
            <person name="Griffith J."/>
            <person name="Grunwald N.J."/>
            <person name="Horn K."/>
            <person name="Horner N.R."/>
            <person name="Hu C.H."/>
            <person name="Huitema E."/>
            <person name="Jeong D.H."/>
            <person name="Jones A.M."/>
            <person name="Jones J.D."/>
            <person name="Jones R.W."/>
            <person name="Karlsson E.K."/>
            <person name="Kunjeti S.G."/>
            <person name="Lamour K."/>
            <person name="Liu Z."/>
            <person name="Ma L."/>
            <person name="Maclean D."/>
            <person name="Chibucos M.C."/>
            <person name="McDonald H."/>
            <person name="McWalters J."/>
            <person name="Meijer H.J."/>
            <person name="Morgan W."/>
            <person name="Morris P.F."/>
            <person name="Munro C.A."/>
            <person name="O'Neill K."/>
            <person name="Ospina-Giraldo M."/>
            <person name="Pinzon A."/>
            <person name="Pritchard L."/>
            <person name="Ramsahoye B."/>
            <person name="Ren Q."/>
            <person name="Restrepo S."/>
            <person name="Roy S."/>
            <person name="Sadanandom A."/>
            <person name="Savidor A."/>
            <person name="Schornack S."/>
            <person name="Schwartz D.C."/>
            <person name="Schumann U.D."/>
            <person name="Schwessinger B."/>
            <person name="Seyer L."/>
            <person name="Sharpe T."/>
            <person name="Silvar C."/>
            <person name="Song J."/>
            <person name="Studholme D.J."/>
            <person name="Sykes S."/>
            <person name="Thines M."/>
            <person name="van de Vondervoort P.J."/>
            <person name="Phuntumart V."/>
            <person name="Wawra S."/>
            <person name="Weide R."/>
            <person name="Win J."/>
            <person name="Young C."/>
            <person name="Zhou S."/>
            <person name="Fry W."/>
            <person name="Meyers B.C."/>
            <person name="van West P."/>
            <person name="Ristaino J."/>
            <person name="Govers F."/>
            <person name="Birch P.R."/>
            <person name="Whisson S.C."/>
            <person name="Judelson H.S."/>
            <person name="Nusbaum C."/>
        </authorList>
    </citation>
    <scope>NUCLEOTIDE SEQUENCE [LARGE SCALE GENOMIC DNA]</scope>
    <source>
        <strain evidence="6">T30-4</strain>
    </source>
</reference>
<proteinExistence type="inferred from homology"/>
<dbReference type="Proteomes" id="UP000006643">
    <property type="component" value="Unassembled WGS sequence"/>
</dbReference>
<keyword evidence="6" id="KW-1185">Reference proteome</keyword>
<evidence type="ECO:0000256" key="3">
    <source>
        <dbReference type="SAM" id="Coils"/>
    </source>
</evidence>
<dbReference type="PANTHER" id="PTHR22761:SF12">
    <property type="entry name" value="CHARGED MULTIVESICULAR BODY PROTEIN 5"/>
    <property type="match status" value="1"/>
</dbReference>
<name>D0MTE6_PHYIT</name>
<comment type="similarity">
    <text evidence="1">Belongs to the SNF7 family.</text>
</comment>
<dbReference type="OrthoDB" id="3973241at2759"/>
<organism evidence="5 6">
    <name type="scientific">Phytophthora infestans (strain T30-4)</name>
    <name type="common">Potato late blight agent</name>
    <dbReference type="NCBI Taxonomy" id="403677"/>
    <lineage>
        <taxon>Eukaryota</taxon>
        <taxon>Sar</taxon>
        <taxon>Stramenopiles</taxon>
        <taxon>Oomycota</taxon>
        <taxon>Peronosporomycetes</taxon>
        <taxon>Peronosporales</taxon>
        <taxon>Peronosporaceae</taxon>
        <taxon>Phytophthora</taxon>
    </lineage>
</organism>
<dbReference type="STRING" id="403677.D0MTE6"/>
<keyword evidence="2 3" id="KW-0175">Coiled coil</keyword>
<protein>
    <submittedName>
        <fullName evidence="5">Charged multivesicular body protein 5, putative</fullName>
    </submittedName>
</protein>
<dbReference type="OMA" id="GVKQMQK"/>
<dbReference type="Gene3D" id="1.10.287.1060">
    <property type="entry name" value="ESAT-6-like"/>
    <property type="match status" value="1"/>
</dbReference>
<dbReference type="AlphaFoldDB" id="D0MTE6"/>
<gene>
    <name evidence="5" type="ORF">PITG_01499</name>
</gene>
<dbReference type="GO" id="GO:0006900">
    <property type="term" value="P:vesicle budding from membrane"/>
    <property type="evidence" value="ECO:0007669"/>
    <property type="project" value="TreeGrafter"/>
</dbReference>
<sequence>MNRIFGKKKLEAPPINISDVGGKVDARVTDLDMKVEKLDQELRKYREQMKKTRGPAVNSIKQRAMQTLKRKKMFEAQRGKLQAQSFNIDQAVFAIDTSRDTISTVAAMKSAAVQLKAETQKVDISELEADDMADLMEDMDEIQEIIGRSYGIGDDIDEDELEAELEGLEEEWAEEEALGEDAEAAPTYLAPTHHELPHAPSGTIDTGRTARATDEFGLPVASS</sequence>
<evidence type="ECO:0000256" key="1">
    <source>
        <dbReference type="ARBA" id="ARBA00006190"/>
    </source>
</evidence>
<dbReference type="KEGG" id="pif:PITG_01499"/>
<dbReference type="RefSeq" id="XP_002908160.1">
    <property type="nucleotide sequence ID" value="XM_002908114.1"/>
</dbReference>
<evidence type="ECO:0000313" key="6">
    <source>
        <dbReference type="Proteomes" id="UP000006643"/>
    </source>
</evidence>
<dbReference type="GO" id="GO:0005771">
    <property type="term" value="C:multivesicular body"/>
    <property type="evidence" value="ECO:0007669"/>
    <property type="project" value="TreeGrafter"/>
</dbReference>
<dbReference type="Gene3D" id="6.10.250.1710">
    <property type="match status" value="1"/>
</dbReference>